<proteinExistence type="predicted"/>
<protein>
    <submittedName>
        <fullName evidence="2">Uncharacterized protein</fullName>
    </submittedName>
</protein>
<dbReference type="EMBL" id="HBIM01002807">
    <property type="protein sequence ID" value="CAE0404306.1"/>
    <property type="molecule type" value="Transcribed_RNA"/>
</dbReference>
<gene>
    <name evidence="2" type="ORF">ACOF00016_LOCUS2459</name>
</gene>
<feature type="region of interest" description="Disordered" evidence="1">
    <location>
        <begin position="1"/>
        <end position="74"/>
    </location>
</feature>
<evidence type="ECO:0000313" key="2">
    <source>
        <dbReference type="EMBL" id="CAE0404306.1"/>
    </source>
</evidence>
<feature type="compositionally biased region" description="Polar residues" evidence="1">
    <location>
        <begin position="14"/>
        <end position="25"/>
    </location>
</feature>
<name>A0A7S3KZG7_9STRA</name>
<organism evidence="2">
    <name type="scientific">Amphora coffeiformis</name>
    <dbReference type="NCBI Taxonomy" id="265554"/>
    <lineage>
        <taxon>Eukaryota</taxon>
        <taxon>Sar</taxon>
        <taxon>Stramenopiles</taxon>
        <taxon>Ochrophyta</taxon>
        <taxon>Bacillariophyta</taxon>
        <taxon>Bacillariophyceae</taxon>
        <taxon>Bacillariophycidae</taxon>
        <taxon>Thalassiophysales</taxon>
        <taxon>Catenulaceae</taxon>
        <taxon>Amphora</taxon>
    </lineage>
</organism>
<evidence type="ECO:0000256" key="1">
    <source>
        <dbReference type="SAM" id="MobiDB-lite"/>
    </source>
</evidence>
<feature type="region of interest" description="Disordered" evidence="1">
    <location>
        <begin position="147"/>
        <end position="173"/>
    </location>
</feature>
<reference evidence="2" key="1">
    <citation type="submission" date="2021-01" db="EMBL/GenBank/DDBJ databases">
        <authorList>
            <person name="Corre E."/>
            <person name="Pelletier E."/>
            <person name="Niang G."/>
            <person name="Scheremetjew M."/>
            <person name="Finn R."/>
            <person name="Kale V."/>
            <person name="Holt S."/>
            <person name="Cochrane G."/>
            <person name="Meng A."/>
            <person name="Brown T."/>
            <person name="Cohen L."/>
        </authorList>
    </citation>
    <scope>NUCLEOTIDE SEQUENCE</scope>
    <source>
        <strain evidence="2">CCMP127</strain>
    </source>
</reference>
<dbReference type="AlphaFoldDB" id="A0A7S3KZG7"/>
<accession>A0A7S3KZG7</accession>
<sequence>MPTTEDNFPEDLTMQGQDETNQNEAQLIEEGNAENGTASASASASALDGSTGRNRSHTREARAPSTVLMQEDIGCSLPPPSSMLSMPLYLPSVTRQHPHQVTPPSFWAASDQPSSSRMTRPRLIQILNEALRLMDDMDDEESFMENCHHHHHHHDQQDDDNDLAHHQPRGFQG</sequence>